<dbReference type="GO" id="GO:0005829">
    <property type="term" value="C:cytosol"/>
    <property type="evidence" value="ECO:0007669"/>
    <property type="project" value="TreeGrafter"/>
</dbReference>
<dbReference type="Pfam" id="PF00126">
    <property type="entry name" value="HTH_1"/>
    <property type="match status" value="1"/>
</dbReference>
<evidence type="ECO:0000259" key="5">
    <source>
        <dbReference type="PROSITE" id="PS50931"/>
    </source>
</evidence>
<evidence type="ECO:0000256" key="1">
    <source>
        <dbReference type="ARBA" id="ARBA00009437"/>
    </source>
</evidence>
<gene>
    <name evidence="7" type="ORF">NB645_08380</name>
    <name evidence="6" type="ORF">NB646_09520</name>
</gene>
<dbReference type="GO" id="GO:0003677">
    <property type="term" value="F:DNA binding"/>
    <property type="evidence" value="ECO:0007669"/>
    <property type="project" value="UniProtKB-KW"/>
</dbReference>
<dbReference type="Gene3D" id="1.10.10.10">
    <property type="entry name" value="Winged helix-like DNA-binding domain superfamily/Winged helix DNA-binding domain"/>
    <property type="match status" value="1"/>
</dbReference>
<evidence type="ECO:0000256" key="3">
    <source>
        <dbReference type="ARBA" id="ARBA00023125"/>
    </source>
</evidence>
<accession>A0A9E9LDK2</accession>
<proteinExistence type="inferred from homology"/>
<dbReference type="InterPro" id="IPR036390">
    <property type="entry name" value="WH_DNA-bd_sf"/>
</dbReference>
<evidence type="ECO:0000313" key="7">
    <source>
        <dbReference type="EMBL" id="WAV96826.1"/>
    </source>
</evidence>
<dbReference type="EMBL" id="CP098251">
    <property type="protein sequence ID" value="WAV91045.1"/>
    <property type="molecule type" value="Genomic_DNA"/>
</dbReference>
<dbReference type="RefSeq" id="WP_269264305.1">
    <property type="nucleotide sequence ID" value="NZ_CP098248.1"/>
</dbReference>
<dbReference type="PROSITE" id="PS50931">
    <property type="entry name" value="HTH_LYSR"/>
    <property type="match status" value="1"/>
</dbReference>
<evidence type="ECO:0000256" key="4">
    <source>
        <dbReference type="ARBA" id="ARBA00023163"/>
    </source>
</evidence>
<sequence length="291" mass="33034">MDIRQLRYFCAIAEEGQISRAAQRLHIAQPPLSYQLKLLEEELGVRLIDRNTRSLSLTRAGHIFYQRAEQILGMLHAAADEVKDIEFGVNGVLAIGSPPAIGNLYMPEKIRRFHEDYPHVRFQWREGNTFRILELLESDLIEFGIVRLPVPAGSYEMKPLLTESWVVVTRKDDPKWQDKSSLVLEELSDVPLILMHRQAGIYCHDMVVDEMKAKGISVDIVCESDNISAILALVEKELGIAILPESTLSVRPSEDFHKMSIAGCLLQSASAIIWKKEKRLSRAAKLFLELF</sequence>
<dbReference type="EMBL" id="CP098248">
    <property type="protein sequence ID" value="WAV96826.1"/>
    <property type="molecule type" value="Genomic_DNA"/>
</dbReference>
<dbReference type="Gene3D" id="3.40.190.290">
    <property type="match status" value="1"/>
</dbReference>
<dbReference type="Proteomes" id="UP001164794">
    <property type="component" value="Chromosome"/>
</dbReference>
<reference evidence="7" key="1">
    <citation type="journal article" date="2022" name="Front. Microbiol.">
        <title>New perspectives on an old grouping: The genomic and phenotypic variability of Oxalobacter formigenes and the implications for calcium oxalate stone prevention.</title>
        <authorList>
            <person name="Chmiel J.A."/>
            <person name="Carr C."/>
            <person name="Stuivenberg G.A."/>
            <person name="Venema R."/>
            <person name="Chanyi R.M."/>
            <person name="Al K.F."/>
            <person name="Giguere D."/>
            <person name="Say H."/>
            <person name="Akouris P.P."/>
            <person name="Dominguez Romero S.A."/>
            <person name="Kwong A."/>
            <person name="Tai V."/>
            <person name="Koval S.F."/>
            <person name="Razvi H."/>
            <person name="Bjazevic J."/>
            <person name="Burton J.P."/>
        </authorList>
    </citation>
    <scope>NUCLEOTIDE SEQUENCE</scope>
    <source>
        <strain evidence="7">HOxNP-1</strain>
    </source>
</reference>
<evidence type="ECO:0000313" key="6">
    <source>
        <dbReference type="EMBL" id="WAV91045.1"/>
    </source>
</evidence>
<reference evidence="6" key="2">
    <citation type="journal article" date="2022" name="Front. Microbiol.">
        <title>New perspectives on an old grouping: The genomic and phenotypic variability of Oxalobacter formigenes and the implications for calcium oxalate stone prevention.</title>
        <authorList>
            <person name="Chmiel J.A."/>
            <person name="Carr C."/>
            <person name="Stuivenberg G.A."/>
            <person name="Venema R."/>
            <person name="Chanyi R.M."/>
            <person name="Al K.F."/>
            <person name="Giguere D."/>
            <person name="Say H."/>
            <person name="Akouris P.P."/>
            <person name="Dominguez Romero S.A."/>
            <person name="Kwong A."/>
            <person name="Tai V."/>
            <person name="Koval S.F."/>
            <person name="Razvi H."/>
            <person name="Bjazevic J."/>
            <person name="Burton J.P."/>
        </authorList>
    </citation>
    <scope>NUCLEOTIDE SEQUENCE</scope>
    <source>
        <strain evidence="6">OxK</strain>
    </source>
</reference>
<dbReference type="SUPFAM" id="SSF53850">
    <property type="entry name" value="Periplasmic binding protein-like II"/>
    <property type="match status" value="1"/>
</dbReference>
<comment type="similarity">
    <text evidence="1">Belongs to the LysR transcriptional regulatory family.</text>
</comment>
<keyword evidence="8" id="KW-1185">Reference proteome</keyword>
<keyword evidence="2" id="KW-0805">Transcription regulation</keyword>
<dbReference type="InterPro" id="IPR050950">
    <property type="entry name" value="HTH-type_LysR_regulators"/>
</dbReference>
<dbReference type="CDD" id="cd05466">
    <property type="entry name" value="PBP2_LTTR_substrate"/>
    <property type="match status" value="1"/>
</dbReference>
<dbReference type="InterPro" id="IPR000847">
    <property type="entry name" value="LysR_HTH_N"/>
</dbReference>
<dbReference type="FunFam" id="1.10.10.10:FF:000001">
    <property type="entry name" value="LysR family transcriptional regulator"/>
    <property type="match status" value="1"/>
</dbReference>
<name>A0A9E9LDK2_9BURK</name>
<dbReference type="InterPro" id="IPR036388">
    <property type="entry name" value="WH-like_DNA-bd_sf"/>
</dbReference>
<evidence type="ECO:0000256" key="2">
    <source>
        <dbReference type="ARBA" id="ARBA00023015"/>
    </source>
</evidence>
<dbReference type="GO" id="GO:0003700">
    <property type="term" value="F:DNA-binding transcription factor activity"/>
    <property type="evidence" value="ECO:0007669"/>
    <property type="project" value="InterPro"/>
</dbReference>
<dbReference type="PANTHER" id="PTHR30419">
    <property type="entry name" value="HTH-TYPE TRANSCRIPTIONAL REGULATOR YBHD"/>
    <property type="match status" value="1"/>
</dbReference>
<dbReference type="Pfam" id="PF03466">
    <property type="entry name" value="LysR_substrate"/>
    <property type="match status" value="1"/>
</dbReference>
<dbReference type="AlphaFoldDB" id="A0A9E9LDK2"/>
<protein>
    <submittedName>
        <fullName evidence="6">LysR family transcriptional regulator</fullName>
    </submittedName>
</protein>
<dbReference type="PANTHER" id="PTHR30419:SF28">
    <property type="entry name" value="HTH-TYPE TRANSCRIPTIONAL REGULATOR BSDA"/>
    <property type="match status" value="1"/>
</dbReference>
<dbReference type="PRINTS" id="PR00039">
    <property type="entry name" value="HTHLYSR"/>
</dbReference>
<dbReference type="InterPro" id="IPR005119">
    <property type="entry name" value="LysR_subst-bd"/>
</dbReference>
<organism evidence="6">
    <name type="scientific">Oxalobacter aliiformigenes</name>
    <dbReference type="NCBI Taxonomy" id="2946593"/>
    <lineage>
        <taxon>Bacteria</taxon>
        <taxon>Pseudomonadati</taxon>
        <taxon>Pseudomonadota</taxon>
        <taxon>Betaproteobacteria</taxon>
        <taxon>Burkholderiales</taxon>
        <taxon>Oxalobacteraceae</taxon>
        <taxon>Oxalobacter</taxon>
    </lineage>
</organism>
<keyword evidence="4" id="KW-0804">Transcription</keyword>
<evidence type="ECO:0000313" key="8">
    <source>
        <dbReference type="Proteomes" id="UP001164794"/>
    </source>
</evidence>
<keyword evidence="3" id="KW-0238">DNA-binding</keyword>
<feature type="domain" description="HTH lysR-type" evidence="5">
    <location>
        <begin position="1"/>
        <end position="58"/>
    </location>
</feature>
<dbReference type="SUPFAM" id="SSF46785">
    <property type="entry name" value="Winged helix' DNA-binding domain"/>
    <property type="match status" value="1"/>
</dbReference>
<dbReference type="Proteomes" id="UP001164819">
    <property type="component" value="Chromosome"/>
</dbReference>